<dbReference type="Proteomes" id="UP000010310">
    <property type="component" value="Unassembled WGS sequence"/>
</dbReference>
<dbReference type="GO" id="GO:0015628">
    <property type="term" value="P:protein secretion by the type II secretion system"/>
    <property type="evidence" value="ECO:0007669"/>
    <property type="project" value="InterPro"/>
</dbReference>
<dbReference type="STRING" id="1208365.B273_0026"/>
<dbReference type="GO" id="GO:0015627">
    <property type="term" value="C:type II protein secretion system complex"/>
    <property type="evidence" value="ECO:0007669"/>
    <property type="project" value="InterPro"/>
</dbReference>
<dbReference type="AlphaFoldDB" id="K6G7L2"/>
<name>K6G7L2_9GAMM</name>
<accession>K6G7L2</accession>
<keyword evidence="1" id="KW-0812">Transmembrane</keyword>
<comment type="caution">
    <text evidence="2">The sequence shown here is derived from an EMBL/GenBank/DDBJ whole genome shotgun (WGS) entry which is preliminary data.</text>
</comment>
<reference evidence="2 3" key="1">
    <citation type="submission" date="2012-09" db="EMBL/GenBank/DDBJ databases">
        <authorList>
            <person name="Dupont C.L."/>
            <person name="Rusch D.B."/>
            <person name="Lombardo M.-J."/>
            <person name="Novotny M."/>
            <person name="Yee-Greenbaum J."/>
            <person name="Laskin R."/>
        </authorList>
    </citation>
    <scope>NUCLEOTIDE SEQUENCE [LARGE SCALE GENOMIC DNA]</scope>
    <source>
        <strain evidence="2">SAR86E</strain>
    </source>
</reference>
<dbReference type="EMBL" id="AMWX01000001">
    <property type="protein sequence ID" value="EKO37089.1"/>
    <property type="molecule type" value="Genomic_DNA"/>
</dbReference>
<proteinExistence type="predicted"/>
<organism evidence="2 3">
    <name type="scientific">SAR86 cluster bacterium SAR86E</name>
    <dbReference type="NCBI Taxonomy" id="1208365"/>
    <lineage>
        <taxon>Bacteria</taxon>
        <taxon>Pseudomonadati</taxon>
        <taxon>Pseudomonadota</taxon>
        <taxon>Gammaproteobacteria</taxon>
        <taxon>SAR86 cluster</taxon>
    </lineage>
</organism>
<keyword evidence="1" id="KW-1133">Transmembrane helix</keyword>
<dbReference type="InterPro" id="IPR007690">
    <property type="entry name" value="T2SS_GspM"/>
</dbReference>
<protein>
    <submittedName>
        <fullName evidence="2">Type II secretion system protein M</fullName>
    </submittedName>
</protein>
<feature type="transmembrane region" description="Helical" evidence="1">
    <location>
        <begin position="20"/>
        <end position="39"/>
    </location>
</feature>
<keyword evidence="1" id="KW-0472">Membrane</keyword>
<dbReference type="Pfam" id="PF04612">
    <property type="entry name" value="T2SSM"/>
    <property type="match status" value="1"/>
</dbReference>
<evidence type="ECO:0000313" key="3">
    <source>
        <dbReference type="Proteomes" id="UP000010310"/>
    </source>
</evidence>
<evidence type="ECO:0000313" key="2">
    <source>
        <dbReference type="EMBL" id="EKO37089.1"/>
    </source>
</evidence>
<gene>
    <name evidence="2" type="ORF">B273_0026</name>
</gene>
<keyword evidence="3" id="KW-1185">Reference proteome</keyword>
<evidence type="ECO:0000256" key="1">
    <source>
        <dbReference type="SAM" id="Phobius"/>
    </source>
</evidence>
<sequence>MIYKQIHTFWSDLASREQKLLVLLIAVIILGLSFSWLLANSSNISTNSKLIKQEKANFEYVLGKATNYSTFLTQQQLEVNFPDLPSYLETTFSKLKISNFNLEIATEKNILTFTDPSLMKITQFLDEISSHPSLRIEVIDISTSAEIYSVRIEYTEI</sequence>